<dbReference type="PANTHER" id="PTHR11820:SF7">
    <property type="entry name" value="ACYLPYRUVASE FAHD1, MITOCHONDRIAL"/>
    <property type="match status" value="1"/>
</dbReference>
<dbReference type="SUPFAM" id="SSF56529">
    <property type="entry name" value="FAH"/>
    <property type="match status" value="1"/>
</dbReference>
<organism evidence="3 4">
    <name type="scientific">Nitratiruptor tergarcus DSM 16512</name>
    <dbReference type="NCBI Taxonomy" id="1069081"/>
    <lineage>
        <taxon>Bacteria</taxon>
        <taxon>Pseudomonadati</taxon>
        <taxon>Campylobacterota</taxon>
        <taxon>Epsilonproteobacteria</taxon>
        <taxon>Nautiliales</taxon>
        <taxon>Nitratiruptoraceae</taxon>
        <taxon>Nitratiruptor</taxon>
    </lineage>
</organism>
<dbReference type="STRING" id="1069081.SAMN05660197_0565"/>
<dbReference type="GO" id="GO:0018773">
    <property type="term" value="F:acetylpyruvate hydrolase activity"/>
    <property type="evidence" value="ECO:0007669"/>
    <property type="project" value="TreeGrafter"/>
</dbReference>
<evidence type="ECO:0000259" key="2">
    <source>
        <dbReference type="Pfam" id="PF01557"/>
    </source>
</evidence>
<dbReference type="Pfam" id="PF01557">
    <property type="entry name" value="FAA_hydrolase"/>
    <property type="match status" value="1"/>
</dbReference>
<evidence type="ECO:0000256" key="1">
    <source>
        <dbReference type="ARBA" id="ARBA00022723"/>
    </source>
</evidence>
<dbReference type="GO" id="GO:0046872">
    <property type="term" value="F:metal ion binding"/>
    <property type="evidence" value="ECO:0007669"/>
    <property type="project" value="UniProtKB-KW"/>
</dbReference>
<dbReference type="PANTHER" id="PTHR11820">
    <property type="entry name" value="ACYLPYRUVASE"/>
    <property type="match status" value="1"/>
</dbReference>
<keyword evidence="1" id="KW-0479">Metal-binding</keyword>
<dbReference type="Proteomes" id="UP000192602">
    <property type="component" value="Unassembled WGS sequence"/>
</dbReference>
<dbReference type="OrthoDB" id="5197601at2"/>
<reference evidence="4" key="1">
    <citation type="submission" date="2017-04" db="EMBL/GenBank/DDBJ databases">
        <authorList>
            <person name="Varghese N."/>
            <person name="Submissions S."/>
        </authorList>
    </citation>
    <scope>NUCLEOTIDE SEQUENCE [LARGE SCALE GENOMIC DNA]</scope>
    <source>
        <strain evidence="4">DSM 16512</strain>
    </source>
</reference>
<protein>
    <submittedName>
        <fullName evidence="3">2-keto-4-pentenoate hydratase/2-oxohepta-3-ene-1,7-dioic acid hydratase (Catechol pathway)</fullName>
    </submittedName>
</protein>
<accession>A0A1W1WR75</accession>
<proteinExistence type="predicted"/>
<sequence>MKTIIFDNQAITPCKIVCIGRNYVEHIKELNNKIPDEPVYFIKPNSAIGDRLIARDGIHYEAEICFLIQNRQIAGVGFGFDLTLRDLQSKLKQKGLPWERAKAFKNSALFSKFVAIKDWHGVEVVLYKNGELVQKGGVELMIYKPDFLVKDIDTIFGLDDGDIIMSGTPKGVGSVKRGDIFVGEIYQNSRQLIRAIFKADA</sequence>
<dbReference type="AlphaFoldDB" id="A0A1W1WR75"/>
<dbReference type="InterPro" id="IPR011234">
    <property type="entry name" value="Fumarylacetoacetase-like_C"/>
</dbReference>
<dbReference type="InterPro" id="IPR036663">
    <property type="entry name" value="Fumarylacetoacetase_C_sf"/>
</dbReference>
<feature type="domain" description="Fumarylacetoacetase-like C-terminal" evidence="2">
    <location>
        <begin position="15"/>
        <end position="185"/>
    </location>
</feature>
<evidence type="ECO:0000313" key="3">
    <source>
        <dbReference type="EMBL" id="SMC08797.1"/>
    </source>
</evidence>
<gene>
    <name evidence="3" type="ORF">SAMN05660197_0565</name>
</gene>
<name>A0A1W1WR75_9BACT</name>
<dbReference type="RefSeq" id="WP_084275060.1">
    <property type="nucleotide sequence ID" value="NZ_AP026671.1"/>
</dbReference>
<evidence type="ECO:0000313" key="4">
    <source>
        <dbReference type="Proteomes" id="UP000192602"/>
    </source>
</evidence>
<dbReference type="EMBL" id="FWWZ01000001">
    <property type="protein sequence ID" value="SMC08797.1"/>
    <property type="molecule type" value="Genomic_DNA"/>
</dbReference>
<keyword evidence="4" id="KW-1185">Reference proteome</keyword>
<dbReference type="Gene3D" id="3.90.850.10">
    <property type="entry name" value="Fumarylacetoacetase-like, C-terminal domain"/>
    <property type="match status" value="1"/>
</dbReference>